<name>A0ABP8NIM2_9BACT</name>
<evidence type="ECO:0000313" key="6">
    <source>
        <dbReference type="EMBL" id="GAA4467573.1"/>
    </source>
</evidence>
<keyword evidence="3" id="KW-0547">Nucleotide-binding</keyword>
<evidence type="ECO:0000256" key="3">
    <source>
        <dbReference type="ARBA" id="ARBA00022741"/>
    </source>
</evidence>
<evidence type="ECO:0000256" key="2">
    <source>
        <dbReference type="ARBA" id="ARBA00022448"/>
    </source>
</evidence>
<organism evidence="6 7">
    <name type="scientific">Nemorincola caseinilytica</name>
    <dbReference type="NCBI Taxonomy" id="2054315"/>
    <lineage>
        <taxon>Bacteria</taxon>
        <taxon>Pseudomonadati</taxon>
        <taxon>Bacteroidota</taxon>
        <taxon>Chitinophagia</taxon>
        <taxon>Chitinophagales</taxon>
        <taxon>Chitinophagaceae</taxon>
        <taxon>Nemorincola</taxon>
    </lineage>
</organism>
<evidence type="ECO:0000256" key="4">
    <source>
        <dbReference type="ARBA" id="ARBA00022840"/>
    </source>
</evidence>
<dbReference type="GO" id="GO:0005524">
    <property type="term" value="F:ATP binding"/>
    <property type="evidence" value="ECO:0007669"/>
    <property type="project" value="UniProtKB-KW"/>
</dbReference>
<dbReference type="InterPro" id="IPR017871">
    <property type="entry name" value="ABC_transporter-like_CS"/>
</dbReference>
<feature type="domain" description="ABC transporter" evidence="5">
    <location>
        <begin position="5"/>
        <end position="234"/>
    </location>
</feature>
<reference evidence="7" key="1">
    <citation type="journal article" date="2019" name="Int. J. Syst. Evol. Microbiol.">
        <title>The Global Catalogue of Microorganisms (GCM) 10K type strain sequencing project: providing services to taxonomists for standard genome sequencing and annotation.</title>
        <authorList>
            <consortium name="The Broad Institute Genomics Platform"/>
            <consortium name="The Broad Institute Genome Sequencing Center for Infectious Disease"/>
            <person name="Wu L."/>
            <person name="Ma J."/>
        </authorList>
    </citation>
    <scope>NUCLEOTIDE SEQUENCE [LARGE SCALE GENOMIC DNA]</scope>
    <source>
        <strain evidence="7">JCM 32105</strain>
    </source>
</reference>
<evidence type="ECO:0000256" key="1">
    <source>
        <dbReference type="ARBA" id="ARBA00005417"/>
    </source>
</evidence>
<dbReference type="EMBL" id="BAABFA010000016">
    <property type="protein sequence ID" value="GAA4467573.1"/>
    <property type="molecule type" value="Genomic_DNA"/>
</dbReference>
<dbReference type="InterPro" id="IPR003439">
    <property type="entry name" value="ABC_transporter-like_ATP-bd"/>
</dbReference>
<proteinExistence type="inferred from homology"/>
<dbReference type="Proteomes" id="UP001500067">
    <property type="component" value="Unassembled WGS sequence"/>
</dbReference>
<dbReference type="SUPFAM" id="SSF52540">
    <property type="entry name" value="P-loop containing nucleoside triphosphate hydrolases"/>
    <property type="match status" value="1"/>
</dbReference>
<dbReference type="PANTHER" id="PTHR43335">
    <property type="entry name" value="ABC TRANSPORTER, ATP-BINDING PROTEIN"/>
    <property type="match status" value="1"/>
</dbReference>
<sequence>MEPIVEIQNITKVFKKINAVSDLSFSIHKGDVYGFLGQNGAGKSTTMRMLLGLIFPDSGRIIINGQEFNNGKRHLLRHIGAIIERPDMYGYLSGWDNLKIFAALTDRSIPATRLHAVLEQVGLKGREKDKVKTYSYGMKQRLGIAIALVHEPDLLILDEPTNGLDPQGIADIRELIRSLSRDHGKTVLVSSHLLHEIEQVATRMLVLHKGKKIAEGMLSDLLNPNEMLVQVGVIPAGQVQARIAASSWQPMLVGASADQLTFKLHKDNIPELNRWLVMNGVNVTEIRSKHSLEDHFLSLTNDQATATRAI</sequence>
<gene>
    <name evidence="6" type="ORF">GCM10023093_23730</name>
</gene>
<comment type="caution">
    <text evidence="6">The sequence shown here is derived from an EMBL/GenBank/DDBJ whole genome shotgun (WGS) entry which is preliminary data.</text>
</comment>
<dbReference type="InterPro" id="IPR027417">
    <property type="entry name" value="P-loop_NTPase"/>
</dbReference>
<dbReference type="PANTHER" id="PTHR43335:SF4">
    <property type="entry name" value="ABC TRANSPORTER, ATP-BINDING PROTEIN"/>
    <property type="match status" value="1"/>
</dbReference>
<dbReference type="Gene3D" id="3.40.50.300">
    <property type="entry name" value="P-loop containing nucleotide triphosphate hydrolases"/>
    <property type="match status" value="1"/>
</dbReference>
<keyword evidence="2" id="KW-0813">Transport</keyword>
<keyword evidence="7" id="KW-1185">Reference proteome</keyword>
<dbReference type="InterPro" id="IPR003593">
    <property type="entry name" value="AAA+_ATPase"/>
</dbReference>
<dbReference type="CDD" id="cd03268">
    <property type="entry name" value="ABC_BcrA_bacitracin_resist"/>
    <property type="match status" value="1"/>
</dbReference>
<protein>
    <submittedName>
        <fullName evidence="6">ABC transporter ATP-binding protein</fullName>
    </submittedName>
</protein>
<evidence type="ECO:0000313" key="7">
    <source>
        <dbReference type="Proteomes" id="UP001500067"/>
    </source>
</evidence>
<keyword evidence="4 6" id="KW-0067">ATP-binding</keyword>
<comment type="similarity">
    <text evidence="1">Belongs to the ABC transporter superfamily.</text>
</comment>
<dbReference type="PROSITE" id="PS00211">
    <property type="entry name" value="ABC_TRANSPORTER_1"/>
    <property type="match status" value="1"/>
</dbReference>
<accession>A0ABP8NIM2</accession>
<dbReference type="Pfam" id="PF00005">
    <property type="entry name" value="ABC_tran"/>
    <property type="match status" value="1"/>
</dbReference>
<dbReference type="PROSITE" id="PS50893">
    <property type="entry name" value="ABC_TRANSPORTER_2"/>
    <property type="match status" value="1"/>
</dbReference>
<dbReference type="SMART" id="SM00382">
    <property type="entry name" value="AAA"/>
    <property type="match status" value="1"/>
</dbReference>
<evidence type="ECO:0000259" key="5">
    <source>
        <dbReference type="PROSITE" id="PS50893"/>
    </source>
</evidence>
<dbReference type="RefSeq" id="WP_345083467.1">
    <property type="nucleotide sequence ID" value="NZ_BAABFA010000016.1"/>
</dbReference>